<keyword evidence="10" id="KW-1185">Reference proteome</keyword>
<dbReference type="Pfam" id="PF13742">
    <property type="entry name" value="tRNA_anti_2"/>
    <property type="match status" value="1"/>
</dbReference>
<dbReference type="NCBIfam" id="TIGR00237">
    <property type="entry name" value="xseA"/>
    <property type="match status" value="1"/>
</dbReference>
<dbReference type="AlphaFoldDB" id="A0A1G5Q1L7"/>
<dbReference type="HAMAP" id="MF_00378">
    <property type="entry name" value="Exonuc_7_L"/>
    <property type="match status" value="1"/>
</dbReference>
<feature type="domain" description="Exonuclease VII large subunit C-terminal" evidence="7">
    <location>
        <begin position="132"/>
        <end position="444"/>
    </location>
</feature>
<name>A0A1G5Q1L7_9GAMM</name>
<dbReference type="GO" id="GO:0006308">
    <property type="term" value="P:DNA catabolic process"/>
    <property type="evidence" value="ECO:0007669"/>
    <property type="project" value="UniProtKB-UniRule"/>
</dbReference>
<dbReference type="STRING" id="415747.SAMN03097708_01147"/>
<protein>
    <recommendedName>
        <fullName evidence="5">Exodeoxyribonuclease 7 large subunit</fullName>
        <ecNumber evidence="5">3.1.11.6</ecNumber>
    </recommendedName>
    <alternativeName>
        <fullName evidence="5">Exodeoxyribonuclease VII large subunit</fullName>
        <shortName evidence="5">Exonuclease VII large subunit</shortName>
    </alternativeName>
</protein>
<dbReference type="CDD" id="cd04489">
    <property type="entry name" value="ExoVII_LU_OBF"/>
    <property type="match status" value="1"/>
</dbReference>
<comment type="similarity">
    <text evidence="5 6">Belongs to the XseA family.</text>
</comment>
<comment type="catalytic activity">
    <reaction evidence="5 6">
        <text>Exonucleolytic cleavage in either 5'- to 3'- or 3'- to 5'-direction to yield nucleoside 5'-phosphates.</text>
        <dbReference type="EC" id="3.1.11.6"/>
    </reaction>
</comment>
<comment type="subunit">
    <text evidence="5">Heterooligomer composed of large and small subunits.</text>
</comment>
<evidence type="ECO:0000256" key="3">
    <source>
        <dbReference type="ARBA" id="ARBA00022801"/>
    </source>
</evidence>
<dbReference type="Pfam" id="PF02601">
    <property type="entry name" value="Exonuc_VII_L"/>
    <property type="match status" value="1"/>
</dbReference>
<evidence type="ECO:0000259" key="8">
    <source>
        <dbReference type="Pfam" id="PF13742"/>
    </source>
</evidence>
<dbReference type="Proteomes" id="UP000199648">
    <property type="component" value="Unassembled WGS sequence"/>
</dbReference>
<evidence type="ECO:0000313" key="9">
    <source>
        <dbReference type="EMBL" id="SCZ55542.1"/>
    </source>
</evidence>
<dbReference type="RefSeq" id="WP_092993794.1">
    <property type="nucleotide sequence ID" value="NZ_FMWD01000003.1"/>
</dbReference>
<comment type="subcellular location">
    <subcellularLocation>
        <location evidence="5 6">Cytoplasm</location>
    </subcellularLocation>
</comment>
<dbReference type="GO" id="GO:0008855">
    <property type="term" value="F:exodeoxyribonuclease VII activity"/>
    <property type="evidence" value="ECO:0007669"/>
    <property type="project" value="UniProtKB-UniRule"/>
</dbReference>
<feature type="domain" description="OB-fold nucleic acid binding" evidence="8">
    <location>
        <begin position="16"/>
        <end position="109"/>
    </location>
</feature>
<keyword evidence="1 5" id="KW-0963">Cytoplasm</keyword>
<sequence length="452" mass="51468">MAYQPQSQFPPDREVFTVSRLNREVRSLLELSLPLIWLEGELSNLARPGSGHLYFSLKDENAQVRCAMFRTRNMHLRFRPENGTHVLVRARVGLYEARGEYQLIIEHMEEAGDGALRRQFEALKARLAQEGLFDASAKRPLPDLPRQIGIVTSPTGAAVRDILTVLRRRFPAIPVIIYPVPVQGAGAGREIARMLARAGERNECDVLIVTRGGGSLEDLWAFNDEVLARAIRNSPIPVVSAVGHEIDFTIADFAADLRAPTPSAAAEVVSPDRIEWLERVSTRKVRLRRCMDSRLQQSGQRLHWLEKRLKHPGRRLMEIAQRLDETEQRMRRAQRGHLRHLAARLDQTRAHLARVAPVHRLQRLEAHRCELERRLHVATEHRRERAAQRLAAAARALNSVSPLSTLSRGYAIVSREDHTVVHRTTDVRTGDRIIARLHEGRLVCRVEETYDD</sequence>
<keyword evidence="3 5" id="KW-0378">Hydrolase</keyword>
<keyword evidence="2 5" id="KW-0540">Nuclease</keyword>
<evidence type="ECO:0000256" key="4">
    <source>
        <dbReference type="ARBA" id="ARBA00022839"/>
    </source>
</evidence>
<proteinExistence type="inferred from homology"/>
<dbReference type="OrthoDB" id="9802795at2"/>
<accession>A0A1G5Q1L7</accession>
<evidence type="ECO:0000256" key="1">
    <source>
        <dbReference type="ARBA" id="ARBA00022490"/>
    </source>
</evidence>
<evidence type="ECO:0000256" key="2">
    <source>
        <dbReference type="ARBA" id="ARBA00022722"/>
    </source>
</evidence>
<keyword evidence="4 5" id="KW-0269">Exonuclease</keyword>
<evidence type="ECO:0000313" key="10">
    <source>
        <dbReference type="Proteomes" id="UP000199648"/>
    </source>
</evidence>
<gene>
    <name evidence="5" type="primary">xseA</name>
    <name evidence="9" type="ORF">SAMN03097708_01147</name>
</gene>
<dbReference type="InterPro" id="IPR020579">
    <property type="entry name" value="Exonuc_VII_lsu_C"/>
</dbReference>
<dbReference type="EC" id="3.1.11.6" evidence="5"/>
<dbReference type="GO" id="GO:0003676">
    <property type="term" value="F:nucleic acid binding"/>
    <property type="evidence" value="ECO:0007669"/>
    <property type="project" value="InterPro"/>
</dbReference>
<dbReference type="GO" id="GO:0005737">
    <property type="term" value="C:cytoplasm"/>
    <property type="evidence" value="ECO:0007669"/>
    <property type="project" value="UniProtKB-SubCell"/>
</dbReference>
<dbReference type="GO" id="GO:0009318">
    <property type="term" value="C:exodeoxyribonuclease VII complex"/>
    <property type="evidence" value="ECO:0007669"/>
    <property type="project" value="UniProtKB-UniRule"/>
</dbReference>
<dbReference type="InterPro" id="IPR025824">
    <property type="entry name" value="OB-fold_nuc-bd_dom"/>
</dbReference>
<reference evidence="9 10" key="1">
    <citation type="submission" date="2016-10" db="EMBL/GenBank/DDBJ databases">
        <authorList>
            <person name="de Groot N.N."/>
        </authorList>
    </citation>
    <scope>NUCLEOTIDE SEQUENCE [LARGE SCALE GENOMIC DNA]</scope>
    <source>
        <strain evidence="9 10">HLD2</strain>
    </source>
</reference>
<dbReference type="PANTHER" id="PTHR30008:SF0">
    <property type="entry name" value="EXODEOXYRIBONUCLEASE 7 LARGE SUBUNIT"/>
    <property type="match status" value="1"/>
</dbReference>
<dbReference type="PANTHER" id="PTHR30008">
    <property type="entry name" value="EXODEOXYRIBONUCLEASE 7 LARGE SUBUNIT"/>
    <property type="match status" value="1"/>
</dbReference>
<evidence type="ECO:0000256" key="5">
    <source>
        <dbReference type="HAMAP-Rule" id="MF_00378"/>
    </source>
</evidence>
<comment type="function">
    <text evidence="5">Bidirectionally degrades single-stranded DNA into large acid-insoluble oligonucleotides, which are then degraded further into small acid-soluble oligonucleotides.</text>
</comment>
<organism evidence="9 10">
    <name type="scientific">Thiohalomonas denitrificans</name>
    <dbReference type="NCBI Taxonomy" id="415747"/>
    <lineage>
        <taxon>Bacteria</taxon>
        <taxon>Pseudomonadati</taxon>
        <taxon>Pseudomonadota</taxon>
        <taxon>Gammaproteobacteria</taxon>
        <taxon>Thiohalomonadales</taxon>
        <taxon>Thiohalomonadaceae</taxon>
        <taxon>Thiohalomonas</taxon>
    </lineage>
</organism>
<evidence type="ECO:0000256" key="6">
    <source>
        <dbReference type="RuleBase" id="RU004355"/>
    </source>
</evidence>
<dbReference type="EMBL" id="FMWD01000003">
    <property type="protein sequence ID" value="SCZ55542.1"/>
    <property type="molecule type" value="Genomic_DNA"/>
</dbReference>
<dbReference type="InterPro" id="IPR003753">
    <property type="entry name" value="Exonuc_VII_L"/>
</dbReference>
<evidence type="ECO:0000259" key="7">
    <source>
        <dbReference type="Pfam" id="PF02601"/>
    </source>
</evidence>